<evidence type="ECO:0000313" key="2">
    <source>
        <dbReference type="EMBL" id="PPU75886.1"/>
    </source>
</evidence>
<feature type="non-terminal residue" evidence="2">
    <location>
        <position position="1"/>
    </location>
</feature>
<dbReference type="AlphaFoldDB" id="A0A2S7DPX7"/>
<dbReference type="EMBL" id="MDEJ01000395">
    <property type="protein sequence ID" value="PPU75886.1"/>
    <property type="molecule type" value="Genomic_DNA"/>
</dbReference>
<name>A0A2S7DPX7_9XANT</name>
<organism evidence="2 3">
    <name type="scientific">Xanthomonas populi</name>
    <dbReference type="NCBI Taxonomy" id="53414"/>
    <lineage>
        <taxon>Bacteria</taxon>
        <taxon>Pseudomonadati</taxon>
        <taxon>Pseudomonadota</taxon>
        <taxon>Gammaproteobacteria</taxon>
        <taxon>Lysobacterales</taxon>
        <taxon>Lysobacteraceae</taxon>
        <taxon>Xanthomonas</taxon>
    </lineage>
</organism>
<keyword evidence="3" id="KW-1185">Reference proteome</keyword>
<reference evidence="3" key="1">
    <citation type="submission" date="2016-08" db="EMBL/GenBank/DDBJ databases">
        <authorList>
            <person name="Merda D."/>
            <person name="Briand M."/>
            <person name="Taghouti G."/>
            <person name="Carrere S."/>
            <person name="Gouzy J."/>
            <person name="Portier P."/>
            <person name="Jacques M.-A."/>
            <person name="Fischer-Le Saux M."/>
        </authorList>
    </citation>
    <scope>NUCLEOTIDE SEQUENCE [LARGE SCALE GENOMIC DNA]</scope>
    <source>
        <strain evidence="3">CFBP1817</strain>
    </source>
</reference>
<dbReference type="Proteomes" id="UP000239939">
    <property type="component" value="Unassembled WGS sequence"/>
</dbReference>
<accession>A0A2S7DPX7</accession>
<evidence type="ECO:0000256" key="1">
    <source>
        <dbReference type="SAM" id="MobiDB-lite"/>
    </source>
</evidence>
<proteinExistence type="predicted"/>
<evidence type="ECO:0000313" key="3">
    <source>
        <dbReference type="Proteomes" id="UP000239939"/>
    </source>
</evidence>
<sequence length="93" mass="10154">QACEEALLDSTALRVFVGIDLGRERVQDATTLLKFRHLLERYDLGSELFAEVNAQLQVPGLKVGTGTILDATLMAAPSSTENADKPRDGEMHQ</sequence>
<comment type="caution">
    <text evidence="2">The sequence shown here is derived from an EMBL/GenBank/DDBJ whole genome shotgun (WGS) entry which is preliminary data.</text>
</comment>
<feature type="non-terminal residue" evidence="2">
    <location>
        <position position="93"/>
    </location>
</feature>
<gene>
    <name evidence="2" type="ORF">XpopCFBP1817_20990</name>
</gene>
<dbReference type="RefSeq" id="WP_146090228.1">
    <property type="nucleotide sequence ID" value="NZ_MDEJ01000395.1"/>
</dbReference>
<feature type="region of interest" description="Disordered" evidence="1">
    <location>
        <begin position="74"/>
        <end position="93"/>
    </location>
</feature>
<feature type="compositionally biased region" description="Basic and acidic residues" evidence="1">
    <location>
        <begin position="82"/>
        <end position="93"/>
    </location>
</feature>
<dbReference type="PANTHER" id="PTHR35604">
    <property type="entry name" value="TRANSPOSASE INSH FOR INSERTION SEQUENCE ELEMENT IS5A-RELATED"/>
    <property type="match status" value="1"/>
</dbReference>
<dbReference type="PANTHER" id="PTHR35604:SF2">
    <property type="entry name" value="TRANSPOSASE INSH FOR INSERTION SEQUENCE ELEMENT IS5A-RELATED"/>
    <property type="match status" value="1"/>
</dbReference>
<protein>
    <submittedName>
        <fullName evidence="2">IS5/IS1182 family transposase</fullName>
    </submittedName>
</protein>